<feature type="domain" description="Fibronectin type-III" evidence="2">
    <location>
        <begin position="70"/>
        <end position="160"/>
    </location>
</feature>
<dbReference type="PANTHER" id="PTHR46708">
    <property type="entry name" value="TENASCIN"/>
    <property type="match status" value="1"/>
</dbReference>
<dbReference type="SUPFAM" id="SSF49265">
    <property type="entry name" value="Fibronectin type III"/>
    <property type="match status" value="3"/>
</dbReference>
<sequence>MIKVSWVPGAVDVPGHRITYSTNHGSDIKQMEVKGQNSVLVQSLSSLSRYLVSVQSHYPQGLSATLTSNVTTHLRVTNFSGSEFTVRWEAAADDVVYYLIKWISLNEGDLRQLKVNGDNDGAILEGVEEDKEYQISLSALYGDGAQSEAVAIRYSTCKRNCSEHGGQLAASKCSRPPLSRVLHTTDGSRDPGQNCEKAVNRTFLAFLLFAPKEHKSLCCQRETTNHLACVGSLERLLYCLQVLVPGGHKQVVLESLQPDTRYSILVTAEYRNREGGSGSAQGKTSK</sequence>
<dbReference type="EMBL" id="JAHRIO010080085">
    <property type="protein sequence ID" value="MEQ2183957.1"/>
    <property type="molecule type" value="Genomic_DNA"/>
</dbReference>
<name>A0ABV0PKR5_9TELE</name>
<dbReference type="InterPro" id="IPR036116">
    <property type="entry name" value="FN3_sf"/>
</dbReference>
<gene>
    <name evidence="3" type="ORF">GOODEAATRI_003211</name>
</gene>
<proteinExistence type="predicted"/>
<dbReference type="PROSITE" id="PS50853">
    <property type="entry name" value="FN3"/>
    <property type="match status" value="1"/>
</dbReference>
<organism evidence="3 4">
    <name type="scientific">Goodea atripinnis</name>
    <dbReference type="NCBI Taxonomy" id="208336"/>
    <lineage>
        <taxon>Eukaryota</taxon>
        <taxon>Metazoa</taxon>
        <taxon>Chordata</taxon>
        <taxon>Craniata</taxon>
        <taxon>Vertebrata</taxon>
        <taxon>Euteleostomi</taxon>
        <taxon>Actinopterygii</taxon>
        <taxon>Neopterygii</taxon>
        <taxon>Teleostei</taxon>
        <taxon>Neoteleostei</taxon>
        <taxon>Acanthomorphata</taxon>
        <taxon>Ovalentaria</taxon>
        <taxon>Atherinomorphae</taxon>
        <taxon>Cyprinodontiformes</taxon>
        <taxon>Goodeidae</taxon>
        <taxon>Goodea</taxon>
    </lineage>
</organism>
<dbReference type="InterPro" id="IPR013783">
    <property type="entry name" value="Ig-like_fold"/>
</dbReference>
<accession>A0ABV0PKR5</accession>
<evidence type="ECO:0000313" key="4">
    <source>
        <dbReference type="Proteomes" id="UP001476798"/>
    </source>
</evidence>
<dbReference type="CDD" id="cd00063">
    <property type="entry name" value="FN3"/>
    <property type="match status" value="2"/>
</dbReference>
<dbReference type="PANTHER" id="PTHR46708:SF2">
    <property type="entry name" value="FIBRONECTIN TYPE-III DOMAIN-CONTAINING PROTEIN"/>
    <property type="match status" value="1"/>
</dbReference>
<comment type="caution">
    <text evidence="3">The sequence shown here is derived from an EMBL/GenBank/DDBJ whole genome shotgun (WGS) entry which is preliminary data.</text>
</comment>
<dbReference type="InterPro" id="IPR003961">
    <property type="entry name" value="FN3_dom"/>
</dbReference>
<evidence type="ECO:0000256" key="1">
    <source>
        <dbReference type="ARBA" id="ARBA00022737"/>
    </source>
</evidence>
<protein>
    <recommendedName>
        <fullName evidence="2">Fibronectin type-III domain-containing protein</fullName>
    </recommendedName>
</protein>
<evidence type="ECO:0000313" key="3">
    <source>
        <dbReference type="EMBL" id="MEQ2183957.1"/>
    </source>
</evidence>
<dbReference type="Gene3D" id="2.60.40.10">
    <property type="entry name" value="Immunoglobulins"/>
    <property type="match status" value="3"/>
</dbReference>
<dbReference type="InterPro" id="IPR050991">
    <property type="entry name" value="ECM_Regulatory_Proteins"/>
</dbReference>
<keyword evidence="4" id="KW-1185">Reference proteome</keyword>
<evidence type="ECO:0000259" key="2">
    <source>
        <dbReference type="PROSITE" id="PS50853"/>
    </source>
</evidence>
<reference evidence="3 4" key="1">
    <citation type="submission" date="2021-06" db="EMBL/GenBank/DDBJ databases">
        <authorList>
            <person name="Palmer J.M."/>
        </authorList>
    </citation>
    <scope>NUCLEOTIDE SEQUENCE [LARGE SCALE GENOMIC DNA]</scope>
    <source>
        <strain evidence="3 4">GA_2019</strain>
        <tissue evidence="3">Muscle</tissue>
    </source>
</reference>
<dbReference type="Proteomes" id="UP001476798">
    <property type="component" value="Unassembled WGS sequence"/>
</dbReference>
<dbReference type="Pfam" id="PF00041">
    <property type="entry name" value="fn3"/>
    <property type="match status" value="1"/>
</dbReference>
<dbReference type="SMART" id="SM00060">
    <property type="entry name" value="FN3"/>
    <property type="match status" value="2"/>
</dbReference>
<keyword evidence="1" id="KW-0677">Repeat</keyword>